<dbReference type="GO" id="GO:0042025">
    <property type="term" value="C:host cell nucleus"/>
    <property type="evidence" value="ECO:0007669"/>
    <property type="project" value="UniProtKB-SubCell"/>
</dbReference>
<comment type="cofactor">
    <cofactor evidence="21">
        <name>Mg(2+)</name>
        <dbReference type="ChEBI" id="CHEBI:18420"/>
    </cofactor>
    <cofactor evidence="21">
        <name>Mn(2+)</name>
        <dbReference type="ChEBI" id="CHEBI:29035"/>
    </cofactor>
    <text evidence="21">Divalent metal cations, possibly Mg(2+) or Mn(2+).</text>
</comment>
<keyword evidence="10 21" id="KW-0479">Metal-binding</keyword>
<evidence type="ECO:0000256" key="8">
    <source>
        <dbReference type="ARBA" id="ARBA00022705"/>
    </source>
</evidence>
<evidence type="ECO:0000256" key="21">
    <source>
        <dbReference type="PIRSR" id="PIRSR601191-2"/>
    </source>
</evidence>
<comment type="subcellular location">
    <subcellularLocation>
        <location evidence="1">Host nucleus</location>
    </subcellularLocation>
</comment>
<keyword evidence="5" id="KW-0945">Host-virus interaction</keyword>
<keyword evidence="16" id="KW-0190">Covalent protein-DNA linkage</keyword>
<dbReference type="FunFam" id="3.40.1310.20:FF:000001">
    <property type="entry name" value="Replication-associated protein"/>
    <property type="match status" value="1"/>
</dbReference>
<organism evidence="23">
    <name type="scientific">Sweet potato leaf curl Hubei virus</name>
    <dbReference type="NCBI Taxonomy" id="2282485"/>
    <lineage>
        <taxon>Viruses</taxon>
        <taxon>Monodnaviria</taxon>
        <taxon>Shotokuvirae</taxon>
        <taxon>Cressdnaviricota</taxon>
        <taxon>Repensiviricetes</taxon>
        <taxon>Geplafuvirales</taxon>
        <taxon>Geminiviridae</taxon>
        <taxon>Begomovirus</taxon>
        <taxon>Begomovirus ipomoeahubeiense</taxon>
    </lineage>
</organism>
<evidence type="ECO:0000313" key="23">
    <source>
        <dbReference type="EMBL" id="QFR36400.1"/>
    </source>
</evidence>
<evidence type="ECO:0000256" key="14">
    <source>
        <dbReference type="ARBA" id="ARBA00022806"/>
    </source>
</evidence>
<evidence type="ECO:0000256" key="1">
    <source>
        <dbReference type="ARBA" id="ARBA00004147"/>
    </source>
</evidence>
<evidence type="ECO:0000256" key="6">
    <source>
        <dbReference type="ARBA" id="ARBA00022679"/>
    </source>
</evidence>
<keyword evidence="15" id="KW-0067">ATP-binding</keyword>
<accession>A0A5P8N7L7</accession>
<feature type="binding site" evidence="21">
    <location>
        <position position="98"/>
    </location>
    <ligand>
        <name>a divalent metal cation</name>
        <dbReference type="ChEBI" id="CHEBI:60240"/>
    </ligand>
</feature>
<evidence type="ECO:0000256" key="3">
    <source>
        <dbReference type="ARBA" id="ARBA00014531"/>
    </source>
</evidence>
<evidence type="ECO:0000256" key="13">
    <source>
        <dbReference type="ARBA" id="ARBA00022801"/>
    </source>
</evidence>
<evidence type="ECO:0000256" key="4">
    <source>
        <dbReference type="ARBA" id="ARBA00022562"/>
    </source>
</evidence>
<evidence type="ECO:0000256" key="18">
    <source>
        <dbReference type="ARBA" id="ARBA00023268"/>
    </source>
</evidence>
<keyword evidence="6" id="KW-0808">Transferase</keyword>
<evidence type="ECO:0000256" key="9">
    <source>
        <dbReference type="ARBA" id="ARBA00022722"/>
    </source>
</evidence>
<dbReference type="InterPro" id="IPR049912">
    <property type="entry name" value="CRESS_DNA_REP"/>
</dbReference>
<keyword evidence="13" id="KW-0378">Hydrolase</keyword>
<keyword evidence="14" id="KW-0347">Helicase</keyword>
<comment type="similarity">
    <text evidence="2">Belongs to the geminiviridae Rep protein family.</text>
</comment>
<sequence>MAAFGAQIRNSNFRPKEYICTPSSPNIRVELRGVPPIDQVKMPRRGSFSIKAKNYFLTYPHCSLTKEEALHQLQNLQTPVNKKFIKICRELHEDGSPHLHVLMQFEGKYNCTNSRFFDLVSPTRSAHFHPNVQGAKSSSDVKSYMDKDGDTPQWGEFQIDGRSARGGQQSANDAYAAALNAGSKSEALRIIRELAPRDFTLQFHNLSSNYERIFAPPPETYVHPFPSSSFVLPAVLLDWANNNVKDPAARPDRPMSLILEGPSRVGKTVWARSLGPHNYLCGHLDLSPKVYSNDAWYNVIDDVNPHYLKHFKELIGAQKDWQSNCKYGKPVQIKGGIPAIVLCNPGEGASYRSYLEKAENYGLYQWTQKNATFYSIEENLYREEPITSTSSPEEEVQGTQDWANVVRLRVLSFH</sequence>
<proteinExistence type="inferred from homology"/>
<keyword evidence="9" id="KW-0540">Nuclease</keyword>
<dbReference type="PRINTS" id="PR00228">
    <property type="entry name" value="GEMCOATCLVL1"/>
</dbReference>
<dbReference type="InterPro" id="IPR001191">
    <property type="entry name" value="Gemini_AL1_REP"/>
</dbReference>
<dbReference type="GO" id="GO:0016779">
    <property type="term" value="F:nucleotidyltransferase activity"/>
    <property type="evidence" value="ECO:0007669"/>
    <property type="project" value="UniProtKB-KW"/>
</dbReference>
<reference evidence="23" key="1">
    <citation type="submission" date="2019-05" db="EMBL/GenBank/DDBJ databases">
        <title>Diversity of sweet potato viruses in China.</title>
        <authorList>
            <person name="Wang Y."/>
            <person name="Zhang Z."/>
            <person name="Qiao Q."/>
            <person name="Qin Y."/>
            <person name="Zhang D."/>
            <person name="Wang S."/>
            <person name="Tian Y."/>
            <person name="Zhao F."/>
        </authorList>
    </citation>
    <scope>NUCLEOTIDE SEQUENCE</scope>
    <source>
        <strain evidence="23">Shandong2-2017</strain>
    </source>
</reference>
<keyword evidence="18" id="KW-0511">Multifunctional enzyme</keyword>
<dbReference type="GO" id="GO:0005198">
    <property type="term" value="F:structural molecule activity"/>
    <property type="evidence" value="ECO:0007669"/>
    <property type="project" value="InterPro"/>
</dbReference>
<evidence type="ECO:0000256" key="10">
    <source>
        <dbReference type="ARBA" id="ARBA00022723"/>
    </source>
</evidence>
<feature type="active site" description="For DNA cleavage activity" evidence="20">
    <location>
        <position position="144"/>
    </location>
</feature>
<evidence type="ECO:0000256" key="2">
    <source>
        <dbReference type="ARBA" id="ARBA00006240"/>
    </source>
</evidence>
<feature type="binding site" evidence="21">
    <location>
        <position position="90"/>
    </location>
    <ligand>
        <name>a divalent metal cation</name>
        <dbReference type="ChEBI" id="CHEBI:60240"/>
    </ligand>
</feature>
<dbReference type="InterPro" id="IPR001301">
    <property type="entry name" value="Gemini_AL1_CLV"/>
</dbReference>
<evidence type="ECO:0000256" key="7">
    <source>
        <dbReference type="ARBA" id="ARBA00022695"/>
    </source>
</evidence>
<comment type="function">
    <text evidence="19">Essential for the replication of viral ssDNA. The closed circular ssDNA genome is first converted to a superhelical dsDNA. Rep binds a specific region at the genome origin of replication. It introduces an endonucleolytic nick within the conserved sequence 5'-TAATATTAC-3' in the intergenic region of the genome present in all geminiviruses, thereby initiating the rolling circle replication (RCR). Following cleavage, binds covalently to the 5'-phosphate of DNA as a tyrosyl ester. The cleavage gives rise to a free 3'-OH that serves as a primer for the cellular DNA polymerase. The polymerase synthesizes the (+) strand DNA by rolling circle mechanism. After one round of replication, a Rep-catalyzed nucleotidyl transfer reaction releases a circular single-stranded virus genome, thereby terminating the replication. Displays origin-specific DNA cleavage, nucleotidyl transferase, ATPase and helicase activities.</text>
</comment>
<protein>
    <recommendedName>
        <fullName evidence="3">Replication-associated protein</fullName>
    </recommendedName>
</protein>
<name>A0A5P8N7L7_9GEMI</name>
<evidence type="ECO:0000256" key="15">
    <source>
        <dbReference type="ARBA" id="ARBA00022840"/>
    </source>
</evidence>
<keyword evidence="11" id="KW-0547">Nucleotide-binding</keyword>
<keyword evidence="12" id="KW-0255">Endonuclease</keyword>
<feature type="binding site" evidence="21">
    <location>
        <position position="100"/>
    </location>
    <ligand>
        <name>a divalent metal cation</name>
        <dbReference type="ChEBI" id="CHEBI:60240"/>
    </ligand>
</feature>
<dbReference type="GO" id="GO:0003677">
    <property type="term" value="F:DNA binding"/>
    <property type="evidence" value="ECO:0007669"/>
    <property type="project" value="UniProtKB-KW"/>
</dbReference>
<dbReference type="GO" id="GO:0004386">
    <property type="term" value="F:helicase activity"/>
    <property type="evidence" value="ECO:0007669"/>
    <property type="project" value="UniProtKB-KW"/>
</dbReference>
<dbReference type="GO" id="GO:0046872">
    <property type="term" value="F:metal ion binding"/>
    <property type="evidence" value="ECO:0007669"/>
    <property type="project" value="UniProtKB-KW"/>
</dbReference>
<evidence type="ECO:0000256" key="12">
    <source>
        <dbReference type="ARBA" id="ARBA00022759"/>
    </source>
</evidence>
<feature type="binding site" evidence="21">
    <location>
        <position position="148"/>
    </location>
    <ligand>
        <name>a divalent metal cation</name>
        <dbReference type="ChEBI" id="CHEBI:60240"/>
    </ligand>
</feature>
<dbReference type="GO" id="GO:0005524">
    <property type="term" value="F:ATP binding"/>
    <property type="evidence" value="ECO:0007669"/>
    <property type="project" value="UniProtKB-KW"/>
</dbReference>
<evidence type="ECO:0000256" key="20">
    <source>
        <dbReference type="PIRSR" id="PIRSR601191-1"/>
    </source>
</evidence>
<keyword evidence="7" id="KW-0548">Nucleotidyltransferase</keyword>
<keyword evidence="8" id="KW-0235">DNA replication</keyword>
<keyword evidence="4" id="KW-1048">Host nucleus</keyword>
<keyword evidence="17" id="KW-0238">DNA-binding</keyword>
<dbReference type="Pfam" id="PF08283">
    <property type="entry name" value="Gemini_AL1_M"/>
    <property type="match status" value="1"/>
</dbReference>
<dbReference type="InterPro" id="IPR022692">
    <property type="entry name" value="Gemini_AL1_REP_central"/>
</dbReference>
<dbReference type="Pfam" id="PF00799">
    <property type="entry name" value="Gemini_AL1"/>
    <property type="match status" value="1"/>
</dbReference>
<dbReference type="Gene3D" id="3.40.1310.20">
    <property type="match status" value="1"/>
</dbReference>
<dbReference type="GO" id="GO:0006260">
    <property type="term" value="P:DNA replication"/>
    <property type="evidence" value="ECO:0007669"/>
    <property type="project" value="UniProtKB-KW"/>
</dbReference>
<evidence type="ECO:0000256" key="5">
    <source>
        <dbReference type="ARBA" id="ARBA00022581"/>
    </source>
</evidence>
<dbReference type="PRINTS" id="PR00227">
    <property type="entry name" value="GEMCOATAL1"/>
</dbReference>
<evidence type="ECO:0000259" key="22">
    <source>
        <dbReference type="PROSITE" id="PS52020"/>
    </source>
</evidence>
<feature type="domain" description="CRESS-DNA virus Rep endonuclease" evidence="22">
    <location>
        <begin position="49"/>
        <end position="157"/>
    </location>
</feature>
<dbReference type="EMBL" id="MK951973">
    <property type="protein sequence ID" value="QFR36400.1"/>
    <property type="molecule type" value="Genomic_DNA"/>
</dbReference>
<evidence type="ECO:0000256" key="11">
    <source>
        <dbReference type="ARBA" id="ARBA00022741"/>
    </source>
</evidence>
<evidence type="ECO:0000256" key="19">
    <source>
        <dbReference type="ARBA" id="ARBA00024923"/>
    </source>
</evidence>
<evidence type="ECO:0000256" key="16">
    <source>
        <dbReference type="ARBA" id="ARBA00023124"/>
    </source>
</evidence>
<dbReference type="PROSITE" id="PS52020">
    <property type="entry name" value="CRESS_DNA_REP"/>
    <property type="match status" value="1"/>
</dbReference>
<dbReference type="SUPFAM" id="SSF55464">
    <property type="entry name" value="Origin of replication-binding domain, RBD-like"/>
    <property type="match status" value="1"/>
</dbReference>
<evidence type="ECO:0000256" key="17">
    <source>
        <dbReference type="ARBA" id="ARBA00023125"/>
    </source>
</evidence>
<dbReference type="GO" id="GO:0016888">
    <property type="term" value="F:DNA endonuclease activity, producing 5'-phosphomonoesters"/>
    <property type="evidence" value="ECO:0007669"/>
    <property type="project" value="InterPro"/>
</dbReference>